<dbReference type="OrthoDB" id="4168098at2"/>
<reference evidence="2 3" key="1">
    <citation type="submission" date="2018-03" db="EMBL/GenBank/DDBJ databases">
        <title>Streptomyces dioscori sp. nov., a novel endophytic actinobacterium isolated from bulbil of Dioscorea bulbifera L.</title>
        <authorList>
            <person name="Zhikuan W."/>
        </authorList>
    </citation>
    <scope>NUCLEOTIDE SEQUENCE [LARGE SCALE GENOMIC DNA]</scope>
    <source>
        <strain evidence="2 3">A217</strain>
    </source>
</reference>
<dbReference type="Proteomes" id="UP000240429">
    <property type="component" value="Unassembled WGS sequence"/>
</dbReference>
<evidence type="ECO:0000313" key="3">
    <source>
        <dbReference type="Proteomes" id="UP000240429"/>
    </source>
</evidence>
<protein>
    <submittedName>
        <fullName evidence="2">Uncharacterized protein</fullName>
    </submittedName>
</protein>
<proteinExistence type="predicted"/>
<accession>A0A2P8Q9F9</accession>
<keyword evidence="3" id="KW-1185">Reference proteome</keyword>
<evidence type="ECO:0000313" key="2">
    <source>
        <dbReference type="EMBL" id="PSM42893.1"/>
    </source>
</evidence>
<dbReference type="AlphaFoldDB" id="A0A2P8Q9F9"/>
<evidence type="ECO:0000256" key="1">
    <source>
        <dbReference type="SAM" id="MobiDB-lite"/>
    </source>
</evidence>
<sequence>MVTWFERMAAVPGMHFTGSPGVVREALSEARVRPEASYGSPMWPTAEGSTSATPASRHVPIEASGADLVARVWEALELPGVAMDYHFVLQGAVDRMWSGRRSYPEGLELLEVFALLDLELMEAAPQAVSFDTGPIPESFVHVTSVSRLIVLLEREGALEEALGVAKRLARFGQGEDEVAQLSEKVGALAQEAAVGGAA</sequence>
<gene>
    <name evidence="2" type="ORF">C6Y14_11920</name>
</gene>
<feature type="region of interest" description="Disordered" evidence="1">
    <location>
        <begin position="36"/>
        <end position="56"/>
    </location>
</feature>
<name>A0A2P8Q9F9_9ACTN</name>
<dbReference type="EMBL" id="PYBJ01000007">
    <property type="protein sequence ID" value="PSM42893.1"/>
    <property type="molecule type" value="Genomic_DNA"/>
</dbReference>
<comment type="caution">
    <text evidence="2">The sequence shown here is derived from an EMBL/GenBank/DDBJ whole genome shotgun (WGS) entry which is preliminary data.</text>
</comment>
<organism evidence="2 3">
    <name type="scientific">Streptomyces dioscori</name>
    <dbReference type="NCBI Taxonomy" id="2109333"/>
    <lineage>
        <taxon>Bacteria</taxon>
        <taxon>Bacillati</taxon>
        <taxon>Actinomycetota</taxon>
        <taxon>Actinomycetes</taxon>
        <taxon>Kitasatosporales</taxon>
        <taxon>Streptomycetaceae</taxon>
        <taxon>Streptomyces</taxon>
        <taxon>Streptomyces aurantiacus group</taxon>
    </lineage>
</organism>